<dbReference type="PANTHER" id="PTHR38687:SF1">
    <property type="entry name" value="CELL DIVISION PROTEIN DEDD"/>
    <property type="match status" value="1"/>
</dbReference>
<dbReference type="InterPro" id="IPR019734">
    <property type="entry name" value="TPR_rpt"/>
</dbReference>
<dbReference type="EMBL" id="UINC01018300">
    <property type="protein sequence ID" value="SVA76744.1"/>
    <property type="molecule type" value="Genomic_DNA"/>
</dbReference>
<dbReference type="InterPro" id="IPR036680">
    <property type="entry name" value="SPOR-like_sf"/>
</dbReference>
<gene>
    <name evidence="3" type="ORF">METZ01_LOCUS129598</name>
</gene>
<proteinExistence type="predicted"/>
<sequence length="313" mass="35085">MIRHFSIMLSFSLLVMPVWSQDFSDLFREIESGHLDAVRARIPQLMEQYPGNDTVIFLSALVKERAEEAVITYKSLIQNYPDSPFADDAIAKVGEYLYARGLYTQSSRELARLPRVYPNSEHLQRVIDLQINSLLAIGETDSAKYYIQSYGARFPSHDFNYDFSSERPLASRPLSDTAPSPLSEGMKRAGASPAVSVPQRSQTASEPAVSNSKANEPQPRREPPPPENMAPPPPPRPFVVQVGAFGARQNALRQVQRLQQSGYDAEVWPVTVKGKNLYAVQVIRFGSRTEAESAGKKLKRDLGFNYLVVRRPE</sequence>
<dbReference type="PANTHER" id="PTHR38687">
    <property type="entry name" value="CELL DIVISION PROTEIN DEDD-RELATED"/>
    <property type="match status" value="1"/>
</dbReference>
<evidence type="ECO:0000313" key="3">
    <source>
        <dbReference type="EMBL" id="SVA76744.1"/>
    </source>
</evidence>
<dbReference type="GO" id="GO:0032153">
    <property type="term" value="C:cell division site"/>
    <property type="evidence" value="ECO:0007669"/>
    <property type="project" value="TreeGrafter"/>
</dbReference>
<accession>A0A381YIA1</accession>
<dbReference type="GO" id="GO:0042834">
    <property type="term" value="F:peptidoglycan binding"/>
    <property type="evidence" value="ECO:0007669"/>
    <property type="project" value="InterPro"/>
</dbReference>
<evidence type="ECO:0000259" key="2">
    <source>
        <dbReference type="PROSITE" id="PS51724"/>
    </source>
</evidence>
<dbReference type="Gene3D" id="1.25.40.10">
    <property type="entry name" value="Tetratricopeptide repeat domain"/>
    <property type="match status" value="1"/>
</dbReference>
<feature type="compositionally biased region" description="Polar residues" evidence="1">
    <location>
        <begin position="198"/>
        <end position="215"/>
    </location>
</feature>
<reference evidence="3" key="1">
    <citation type="submission" date="2018-05" db="EMBL/GenBank/DDBJ databases">
        <authorList>
            <person name="Lanie J.A."/>
            <person name="Ng W.-L."/>
            <person name="Kazmierczak K.M."/>
            <person name="Andrzejewski T.M."/>
            <person name="Davidsen T.M."/>
            <person name="Wayne K.J."/>
            <person name="Tettelin H."/>
            <person name="Glass J.I."/>
            <person name="Rusch D."/>
            <person name="Podicherti R."/>
            <person name="Tsui H.-C.T."/>
            <person name="Winkler M.E."/>
        </authorList>
    </citation>
    <scope>NUCLEOTIDE SEQUENCE</scope>
</reference>
<organism evidence="3">
    <name type="scientific">marine metagenome</name>
    <dbReference type="NCBI Taxonomy" id="408172"/>
    <lineage>
        <taxon>unclassified sequences</taxon>
        <taxon>metagenomes</taxon>
        <taxon>ecological metagenomes</taxon>
    </lineage>
</organism>
<dbReference type="GO" id="GO:0032506">
    <property type="term" value="P:cytokinetic process"/>
    <property type="evidence" value="ECO:0007669"/>
    <property type="project" value="TreeGrafter"/>
</dbReference>
<evidence type="ECO:0000256" key="1">
    <source>
        <dbReference type="SAM" id="MobiDB-lite"/>
    </source>
</evidence>
<dbReference type="InterPro" id="IPR011990">
    <property type="entry name" value="TPR-like_helical_dom_sf"/>
</dbReference>
<feature type="region of interest" description="Disordered" evidence="1">
    <location>
        <begin position="166"/>
        <end position="238"/>
    </location>
</feature>
<feature type="compositionally biased region" description="Pro residues" evidence="1">
    <location>
        <begin position="225"/>
        <end position="237"/>
    </location>
</feature>
<dbReference type="SUPFAM" id="SSF110997">
    <property type="entry name" value="Sporulation related repeat"/>
    <property type="match status" value="1"/>
</dbReference>
<name>A0A381YIA1_9ZZZZ</name>
<dbReference type="Pfam" id="PF13174">
    <property type="entry name" value="TPR_6"/>
    <property type="match status" value="1"/>
</dbReference>
<dbReference type="PROSITE" id="PS51724">
    <property type="entry name" value="SPOR"/>
    <property type="match status" value="1"/>
</dbReference>
<dbReference type="Pfam" id="PF05036">
    <property type="entry name" value="SPOR"/>
    <property type="match status" value="1"/>
</dbReference>
<feature type="domain" description="SPOR" evidence="2">
    <location>
        <begin position="232"/>
        <end position="311"/>
    </location>
</feature>
<dbReference type="Gene3D" id="3.30.70.1070">
    <property type="entry name" value="Sporulation related repeat"/>
    <property type="match status" value="1"/>
</dbReference>
<dbReference type="InterPro" id="IPR052521">
    <property type="entry name" value="Cell_div_SPOR-domain"/>
</dbReference>
<protein>
    <recommendedName>
        <fullName evidence="2">SPOR domain-containing protein</fullName>
    </recommendedName>
</protein>
<dbReference type="GO" id="GO:0030428">
    <property type="term" value="C:cell septum"/>
    <property type="evidence" value="ECO:0007669"/>
    <property type="project" value="TreeGrafter"/>
</dbReference>
<dbReference type="InterPro" id="IPR007730">
    <property type="entry name" value="SPOR-like_dom"/>
</dbReference>
<dbReference type="AlphaFoldDB" id="A0A381YIA1"/>